<evidence type="ECO:0000256" key="2">
    <source>
        <dbReference type="SAM" id="MobiDB-lite"/>
    </source>
</evidence>
<reference evidence="4 5" key="1">
    <citation type="submission" date="2020-02" db="EMBL/GenBank/DDBJ databases">
        <title>Comparative genomics of sulfur disproportionating microorganisms.</title>
        <authorList>
            <person name="Ward L.M."/>
            <person name="Bertran E."/>
            <person name="Johnston D.T."/>
        </authorList>
    </citation>
    <scope>NUCLEOTIDE SEQUENCE [LARGE SCALE GENOMIC DNA]</scope>
    <source>
        <strain evidence="4 5">DSM 3696</strain>
    </source>
</reference>
<comment type="caution">
    <text evidence="4">The sequence shown here is derived from an EMBL/GenBank/DDBJ whole genome shotgun (WGS) entry which is preliminary data.</text>
</comment>
<dbReference type="NCBIfam" id="TIGR00732">
    <property type="entry name" value="dprA"/>
    <property type="match status" value="1"/>
</dbReference>
<dbReference type="SUPFAM" id="SSF102405">
    <property type="entry name" value="MCP/YpsA-like"/>
    <property type="match status" value="1"/>
</dbReference>
<protein>
    <submittedName>
        <fullName evidence="4">DNA-protecting protein DprA</fullName>
    </submittedName>
</protein>
<dbReference type="EMBL" id="JAAGRQ010000193">
    <property type="protein sequence ID" value="NDY59006.1"/>
    <property type="molecule type" value="Genomic_DNA"/>
</dbReference>
<proteinExistence type="inferred from homology"/>
<dbReference type="Pfam" id="PF02481">
    <property type="entry name" value="DNA_processg_A"/>
    <property type="match status" value="1"/>
</dbReference>
<dbReference type="AlphaFoldDB" id="A0A7K3NS38"/>
<accession>A0A7K3NS38</accession>
<evidence type="ECO:0000259" key="3">
    <source>
        <dbReference type="Pfam" id="PF02481"/>
    </source>
</evidence>
<feature type="non-terminal residue" evidence="4">
    <location>
        <position position="335"/>
    </location>
</feature>
<dbReference type="PANTHER" id="PTHR43022">
    <property type="entry name" value="PROTEIN SMF"/>
    <property type="match status" value="1"/>
</dbReference>
<dbReference type="GO" id="GO:0009294">
    <property type="term" value="P:DNA-mediated transformation"/>
    <property type="evidence" value="ECO:0007669"/>
    <property type="project" value="InterPro"/>
</dbReference>
<evidence type="ECO:0000313" key="4">
    <source>
        <dbReference type="EMBL" id="NDY59006.1"/>
    </source>
</evidence>
<name>A0A7K3NS38_9BACT</name>
<dbReference type="Proteomes" id="UP000469724">
    <property type="component" value="Unassembled WGS sequence"/>
</dbReference>
<feature type="region of interest" description="Disordered" evidence="2">
    <location>
        <begin position="1"/>
        <end position="21"/>
    </location>
</feature>
<dbReference type="RefSeq" id="WP_163304060.1">
    <property type="nucleotide sequence ID" value="NZ_JAAGRQ010000193.1"/>
</dbReference>
<organism evidence="4 5">
    <name type="scientific">Desulfolutivibrio sulfodismutans</name>
    <dbReference type="NCBI Taxonomy" id="63561"/>
    <lineage>
        <taxon>Bacteria</taxon>
        <taxon>Pseudomonadati</taxon>
        <taxon>Thermodesulfobacteriota</taxon>
        <taxon>Desulfovibrionia</taxon>
        <taxon>Desulfovibrionales</taxon>
        <taxon>Desulfovibrionaceae</taxon>
        <taxon>Desulfolutivibrio</taxon>
    </lineage>
</organism>
<dbReference type="PANTHER" id="PTHR43022:SF1">
    <property type="entry name" value="PROTEIN SMF"/>
    <property type="match status" value="1"/>
</dbReference>
<sequence length="335" mass="35839">MGNPQPPVQASPHESCAMPSPAESDHEFKACLALRHCPGIGPKTWKRLFSAFPSAREACRRHAEWTQMRLVDARAAESYARGRYRQAAMAEYDAAREKGLRTVTFFDPDFPDPLRHIPDPPLLLYVVGDVSLLHSPAVALVGARQCSRYGFDAAMRLGRDLARAGVAVVSGLAHGIDRQAHLAGLSEVGGSIAVLGTGIDLVYPDSNMDVWKALAAAGLIVSEFPPGAHPCPGHFPVRNRIISGLSLGVTVIEAAGRSGSLITAKLALEQGREVFALPGPVHLPTFEGCHRLIKEGALLVQNGQDILEALAPRLAEYVRRPPLRAPEDAAPAGSD</sequence>
<evidence type="ECO:0000256" key="1">
    <source>
        <dbReference type="ARBA" id="ARBA00006525"/>
    </source>
</evidence>
<dbReference type="InterPro" id="IPR057666">
    <property type="entry name" value="DrpA_SLOG"/>
</dbReference>
<dbReference type="Gene3D" id="3.40.50.450">
    <property type="match status" value="1"/>
</dbReference>
<feature type="domain" description="Smf/DprA SLOG" evidence="3">
    <location>
        <begin position="102"/>
        <end position="310"/>
    </location>
</feature>
<comment type="similarity">
    <text evidence="1">Belongs to the DprA/Smf family.</text>
</comment>
<gene>
    <name evidence="4" type="primary">dprA</name>
    <name evidence="4" type="ORF">G3N56_19900</name>
</gene>
<evidence type="ECO:0000313" key="5">
    <source>
        <dbReference type="Proteomes" id="UP000469724"/>
    </source>
</evidence>
<dbReference type="InterPro" id="IPR003488">
    <property type="entry name" value="DprA"/>
</dbReference>
<keyword evidence="5" id="KW-1185">Reference proteome</keyword>